<feature type="non-terminal residue" evidence="2">
    <location>
        <position position="87"/>
    </location>
</feature>
<feature type="region of interest" description="Disordered" evidence="1">
    <location>
        <begin position="32"/>
        <end position="87"/>
    </location>
</feature>
<accession>A0A6J4UZQ3</accession>
<dbReference type="AlphaFoldDB" id="A0A6J4UZQ3"/>
<gene>
    <name evidence="2" type="ORF">AVDCRST_MAG59-2840</name>
</gene>
<feature type="non-terminal residue" evidence="2">
    <location>
        <position position="1"/>
    </location>
</feature>
<feature type="compositionally biased region" description="Basic residues" evidence="1">
    <location>
        <begin position="43"/>
        <end position="52"/>
    </location>
</feature>
<reference evidence="2" key="1">
    <citation type="submission" date="2020-02" db="EMBL/GenBank/DDBJ databases">
        <authorList>
            <person name="Meier V. D."/>
        </authorList>
    </citation>
    <scope>NUCLEOTIDE SEQUENCE</scope>
    <source>
        <strain evidence="2">AVDCRST_MAG59</strain>
    </source>
</reference>
<name>A0A6J4UZQ3_9BACT</name>
<evidence type="ECO:0000313" key="2">
    <source>
        <dbReference type="EMBL" id="CAA9563879.1"/>
    </source>
</evidence>
<protein>
    <submittedName>
        <fullName evidence="2">Uncharacterized protein</fullName>
    </submittedName>
</protein>
<proteinExistence type="predicted"/>
<dbReference type="EMBL" id="CADCWF010000189">
    <property type="protein sequence ID" value="CAA9563879.1"/>
    <property type="molecule type" value="Genomic_DNA"/>
</dbReference>
<feature type="compositionally biased region" description="Basic residues" evidence="1">
    <location>
        <begin position="65"/>
        <end position="87"/>
    </location>
</feature>
<sequence length="87" mass="10116">GRRPAPGGIDRCWFRPACSCWLRSRHGVAIDPQRPARIGSGARRPRARRPGRAPRCWDWPPGALRGRRRRRPQHAPRGVVPHRWKYL</sequence>
<evidence type="ECO:0000256" key="1">
    <source>
        <dbReference type="SAM" id="MobiDB-lite"/>
    </source>
</evidence>
<organism evidence="2">
    <name type="scientific">uncultured Thermomicrobiales bacterium</name>
    <dbReference type="NCBI Taxonomy" id="1645740"/>
    <lineage>
        <taxon>Bacteria</taxon>
        <taxon>Pseudomonadati</taxon>
        <taxon>Thermomicrobiota</taxon>
        <taxon>Thermomicrobia</taxon>
        <taxon>Thermomicrobiales</taxon>
        <taxon>environmental samples</taxon>
    </lineage>
</organism>